<dbReference type="CDD" id="cd06462">
    <property type="entry name" value="Peptidase_S24_S26"/>
    <property type="match status" value="1"/>
</dbReference>
<dbReference type="RefSeq" id="WP_212227125.1">
    <property type="nucleotide sequence ID" value="NZ_JAGUCN010000006.1"/>
</dbReference>
<gene>
    <name evidence="1" type="ORF">KEM09_07015</name>
</gene>
<name>A0ABS5K859_9BACT</name>
<comment type="caution">
    <text evidence="1">The sequence shown here is derived from an EMBL/GenBank/DDBJ whole genome shotgun (WGS) entry which is preliminary data.</text>
</comment>
<dbReference type="SUPFAM" id="SSF51306">
    <property type="entry name" value="LexA/Signal peptidase"/>
    <property type="match status" value="1"/>
</dbReference>
<reference evidence="1 2" key="1">
    <citation type="journal article" date="2014" name="Int. J. Syst. Evol. Microbiol.">
        <title>Carboxylicivirga gen. nov. in the family Marinilabiliaceae with two novel species, Carboxylicivirga mesophila sp. nov. and Carboxylicivirga taeanensis sp. nov., and reclassification of Cytophaga fermentans as Saccharicrinis fermentans gen. nov., comb. nov.</title>
        <authorList>
            <person name="Yang S.H."/>
            <person name="Seo H.S."/>
            <person name="Woo J.H."/>
            <person name="Oh H.M."/>
            <person name="Jang H."/>
            <person name="Lee J.H."/>
            <person name="Kim S.J."/>
            <person name="Kwon K.K."/>
        </authorList>
    </citation>
    <scope>NUCLEOTIDE SEQUENCE [LARGE SCALE GENOMIC DNA]</scope>
    <source>
        <strain evidence="1 2">JCM 18290</strain>
    </source>
</reference>
<sequence length="148" mass="16809">MADTKLQITLKKLLQDGHQVEVPAHGISMYPLLHPGDKLIVIPKLPDIGDIGIFNNQEILIAHRLIKTDNHYYYFKGDGLIKADTPIEAKNVLGTVIARKRNNKTTSVNHLLFKLFKKLMPKLTPITGRPFYYYGRIHHKLTTLLSGN</sequence>
<protein>
    <submittedName>
        <fullName evidence="1">S24/S26 family peptidase</fullName>
    </submittedName>
</protein>
<dbReference type="InterPro" id="IPR036286">
    <property type="entry name" value="LexA/Signal_pep-like_sf"/>
</dbReference>
<organism evidence="1 2">
    <name type="scientific">Carboxylicivirga mesophila</name>
    <dbReference type="NCBI Taxonomy" id="1166478"/>
    <lineage>
        <taxon>Bacteria</taxon>
        <taxon>Pseudomonadati</taxon>
        <taxon>Bacteroidota</taxon>
        <taxon>Bacteroidia</taxon>
        <taxon>Marinilabiliales</taxon>
        <taxon>Marinilabiliaceae</taxon>
        <taxon>Carboxylicivirga</taxon>
    </lineage>
</organism>
<evidence type="ECO:0000313" key="2">
    <source>
        <dbReference type="Proteomes" id="UP000721861"/>
    </source>
</evidence>
<dbReference type="Proteomes" id="UP000721861">
    <property type="component" value="Unassembled WGS sequence"/>
</dbReference>
<keyword evidence="2" id="KW-1185">Reference proteome</keyword>
<evidence type="ECO:0000313" key="1">
    <source>
        <dbReference type="EMBL" id="MBS2211144.1"/>
    </source>
</evidence>
<proteinExistence type="predicted"/>
<dbReference type="EMBL" id="JAGUCN010000006">
    <property type="protein sequence ID" value="MBS2211144.1"/>
    <property type="molecule type" value="Genomic_DNA"/>
</dbReference>
<accession>A0ABS5K859</accession>